<dbReference type="SUPFAM" id="SSF53098">
    <property type="entry name" value="Ribonuclease H-like"/>
    <property type="match status" value="2"/>
</dbReference>
<proteinExistence type="predicted"/>
<reference evidence="1 2" key="1">
    <citation type="journal article" date="2018" name="PLoS Genet.">
        <title>Population sequencing reveals clonal diversity and ancestral inbreeding in the grapevine cultivar Chardonnay.</title>
        <authorList>
            <person name="Roach M.J."/>
            <person name="Johnson D.L."/>
            <person name="Bohlmann J."/>
            <person name="van Vuuren H.J."/>
            <person name="Jones S.J."/>
            <person name="Pretorius I.S."/>
            <person name="Schmidt S.A."/>
            <person name="Borneman A.R."/>
        </authorList>
    </citation>
    <scope>NUCLEOTIDE SEQUENCE [LARGE SCALE GENOMIC DNA]</scope>
    <source>
        <strain evidence="2">cv. Chardonnay</strain>
        <tissue evidence="1">Leaf</tissue>
    </source>
</reference>
<dbReference type="AlphaFoldDB" id="A0A438CZP7"/>
<dbReference type="InterPro" id="IPR036397">
    <property type="entry name" value="RNaseH_sf"/>
</dbReference>
<gene>
    <name evidence="1" type="ORF">CK203_100881</name>
</gene>
<dbReference type="InterPro" id="IPR012337">
    <property type="entry name" value="RNaseH-like_sf"/>
</dbReference>
<evidence type="ECO:0000313" key="1">
    <source>
        <dbReference type="EMBL" id="RVW28612.1"/>
    </source>
</evidence>
<organism evidence="1 2">
    <name type="scientific">Vitis vinifera</name>
    <name type="common">Grape</name>
    <dbReference type="NCBI Taxonomy" id="29760"/>
    <lineage>
        <taxon>Eukaryota</taxon>
        <taxon>Viridiplantae</taxon>
        <taxon>Streptophyta</taxon>
        <taxon>Embryophyta</taxon>
        <taxon>Tracheophyta</taxon>
        <taxon>Spermatophyta</taxon>
        <taxon>Magnoliopsida</taxon>
        <taxon>eudicotyledons</taxon>
        <taxon>Gunneridae</taxon>
        <taxon>Pentapetalae</taxon>
        <taxon>rosids</taxon>
        <taxon>Vitales</taxon>
        <taxon>Vitaceae</taxon>
        <taxon>Viteae</taxon>
        <taxon>Vitis</taxon>
    </lineage>
</organism>
<dbReference type="EMBL" id="QGNW01001884">
    <property type="protein sequence ID" value="RVW28612.1"/>
    <property type="molecule type" value="Genomic_DNA"/>
</dbReference>
<dbReference type="PANTHER" id="PTHR48475:SF2">
    <property type="entry name" value="RIBONUCLEASE H"/>
    <property type="match status" value="1"/>
</dbReference>
<dbReference type="GO" id="GO:0003676">
    <property type="term" value="F:nucleic acid binding"/>
    <property type="evidence" value="ECO:0007669"/>
    <property type="project" value="InterPro"/>
</dbReference>
<evidence type="ECO:0000313" key="2">
    <source>
        <dbReference type="Proteomes" id="UP000288805"/>
    </source>
</evidence>
<comment type="caution">
    <text evidence="1">The sequence shown here is derived from an EMBL/GenBank/DDBJ whole genome shotgun (WGS) entry which is preliminary data.</text>
</comment>
<dbReference type="PANTHER" id="PTHR48475">
    <property type="entry name" value="RIBONUCLEASE H"/>
    <property type="match status" value="1"/>
</dbReference>
<protein>
    <submittedName>
        <fullName evidence="1">Uncharacterized protein</fullName>
    </submittedName>
</protein>
<dbReference type="Proteomes" id="UP000288805">
    <property type="component" value="Unassembled WGS sequence"/>
</dbReference>
<dbReference type="CDD" id="cd09279">
    <property type="entry name" value="RNase_HI_like"/>
    <property type="match status" value="1"/>
</dbReference>
<accession>A0A438CZP7</accession>
<sequence length="688" mass="78594">MDIVLQIFKRSICPGTPFFICLAKKPSKTMDILFKCANKCSMLEDEVRAATQQTGKGQGGPQQSSQASFTLLSISYEKLLPIICELSNFRCPEPIKMDLAKKDQSRKCTYHKEHGHTTEQCKSLHYLVKKLIRVGHLKQYIRTKEKREEATQNLAATTPTTSVAPRVIINYIHGGPLMRNTTLNGKGKDYFKPPPYENELVPFDPDWLREAYLSPFNSIMGRTWLEGMKDIPSTYHQMVMSYLTEEGQINLYESQLAALRHFHPDRQKIIQAEVDKLLAARFIREVEYPDWLEHRGQSGSDQSCHGDVRPKLQKGVVASHRSSRRTRVFHSPVYRQIKVIRLGFPASNNEAEYEAILFELDLSLALSTSKLEICSDSQLVVRHIQGEYEVGHQKNTLDRLNKWAIKRIPRTKKVQVNALAGIAATFPIKEAVLLPAHLQTISSIVVALICNTNETSASWMHDIKNYLQIGNHPEESKITHKIRVQAVCFTLIEDCLYRRSFGGPYLRFLNNMEAWYVLAELHEDAEDYVKRCDRCQKHASIPPMPLEVLNPVKSPWPFVQWEINIVVPLPVAATQKKLLLVANDYFNKWVEVEAYANIKDKDVSKTFYSELKIKNLYFTPQYPQSNGKTEATNKIILSALKKMLEKSKGMWVDELPSVLWAQRTTLGQPTGNTPFTLAYGMDAIIPKK</sequence>
<name>A0A438CZP7_VITVI</name>
<dbReference type="Gene3D" id="3.30.420.10">
    <property type="entry name" value="Ribonuclease H-like superfamily/Ribonuclease H"/>
    <property type="match status" value="2"/>
</dbReference>